<feature type="domain" description="Laminin G" evidence="13">
    <location>
        <begin position="1865"/>
        <end position="2044"/>
    </location>
</feature>
<dbReference type="GO" id="GO:0009888">
    <property type="term" value="P:tissue development"/>
    <property type="evidence" value="ECO:0007669"/>
    <property type="project" value="TreeGrafter"/>
</dbReference>
<feature type="disulfide bond" evidence="11">
    <location>
        <begin position="177"/>
        <end position="186"/>
    </location>
</feature>
<dbReference type="SMART" id="SM00281">
    <property type="entry name" value="LamB"/>
    <property type="match status" value="1"/>
</dbReference>
<dbReference type="FunFam" id="2.10.25.10:FF:000189">
    <property type="entry name" value="Laminin subunit alpha 2"/>
    <property type="match status" value="1"/>
</dbReference>
<dbReference type="EMBL" id="JANEYG010000013">
    <property type="protein sequence ID" value="KAJ8920580.1"/>
    <property type="molecule type" value="Genomic_DNA"/>
</dbReference>
<keyword evidence="9 11" id="KW-0424">Laminin EGF-like domain</keyword>
<dbReference type="SMART" id="SM01411">
    <property type="entry name" value="Ephrin_rec_like"/>
    <property type="match status" value="2"/>
</dbReference>
<keyword evidence="4" id="KW-0732">Signal</keyword>
<evidence type="ECO:0000256" key="4">
    <source>
        <dbReference type="ARBA" id="ARBA00022729"/>
    </source>
</evidence>
<keyword evidence="6" id="KW-0084">Basement membrane</keyword>
<dbReference type="SMART" id="SM00180">
    <property type="entry name" value="EGF_Lam"/>
    <property type="match status" value="8"/>
</dbReference>
<keyword evidence="12" id="KW-0175">Coiled coil</keyword>
<dbReference type="FunFam" id="2.10.25.10:FF:000188">
    <property type="entry name" value="Laminin subunit gamma 2"/>
    <property type="match status" value="1"/>
</dbReference>
<evidence type="ECO:0000256" key="5">
    <source>
        <dbReference type="ARBA" id="ARBA00022737"/>
    </source>
</evidence>
<feature type="domain" description="Laminin EGF-like" evidence="14">
    <location>
        <begin position="454"/>
        <end position="499"/>
    </location>
</feature>
<feature type="domain" description="Laminin EGF-like" evidence="14">
    <location>
        <begin position="555"/>
        <end position="605"/>
    </location>
</feature>
<feature type="disulfide bond" evidence="11">
    <location>
        <begin position="229"/>
        <end position="238"/>
    </location>
</feature>
<dbReference type="InterPro" id="IPR056863">
    <property type="entry name" value="LMN_ATRN_NET-like_EGF"/>
</dbReference>
<evidence type="ECO:0000313" key="17">
    <source>
        <dbReference type="Proteomes" id="UP001159042"/>
    </source>
</evidence>
<dbReference type="PANTHER" id="PTHR10574">
    <property type="entry name" value="NETRIN/LAMININ-RELATED"/>
    <property type="match status" value="1"/>
</dbReference>
<dbReference type="Pfam" id="PF00053">
    <property type="entry name" value="EGF_laminin"/>
    <property type="match status" value="7"/>
</dbReference>
<feature type="domain" description="Laminin EGF-like" evidence="14">
    <location>
        <begin position="202"/>
        <end position="258"/>
    </location>
</feature>
<feature type="coiled-coil region" evidence="12">
    <location>
        <begin position="814"/>
        <end position="848"/>
    </location>
</feature>
<evidence type="ECO:0000256" key="7">
    <source>
        <dbReference type="ARBA" id="ARBA00023157"/>
    </source>
</evidence>
<keyword evidence="8" id="KW-0325">Glycoprotein</keyword>
<feature type="disulfide bond" evidence="11">
    <location>
        <begin position="156"/>
        <end position="168"/>
    </location>
</feature>
<comment type="caution">
    <text evidence="16">The sequence shown here is derived from an EMBL/GenBank/DDBJ whole genome shotgun (WGS) entry which is preliminary data.</text>
</comment>
<dbReference type="InterPro" id="IPR000034">
    <property type="entry name" value="Laminin_IV"/>
</dbReference>
<dbReference type="PROSITE" id="PS01248">
    <property type="entry name" value="EGF_LAM_1"/>
    <property type="match status" value="4"/>
</dbReference>
<dbReference type="PRINTS" id="PR00011">
    <property type="entry name" value="EGFLAMININ"/>
</dbReference>
<dbReference type="Gene3D" id="2.170.300.10">
    <property type="entry name" value="Tie2 ligand-binding domain superfamily"/>
    <property type="match status" value="2"/>
</dbReference>
<dbReference type="Pfam" id="PF00054">
    <property type="entry name" value="Laminin_G_1"/>
    <property type="match status" value="1"/>
</dbReference>
<gene>
    <name evidence="16" type="ORF">NQ315_004719</name>
</gene>
<evidence type="ECO:0000256" key="12">
    <source>
        <dbReference type="SAM" id="Coils"/>
    </source>
</evidence>
<evidence type="ECO:0000256" key="8">
    <source>
        <dbReference type="ARBA" id="ARBA00023180"/>
    </source>
</evidence>
<feature type="disulfide bond" evidence="11">
    <location>
        <begin position="158"/>
        <end position="175"/>
    </location>
</feature>
<evidence type="ECO:0000256" key="1">
    <source>
        <dbReference type="ARBA" id="ARBA00004302"/>
    </source>
</evidence>
<dbReference type="PROSITE" id="PS50027">
    <property type="entry name" value="EGF_LAM_2"/>
    <property type="match status" value="6"/>
</dbReference>
<feature type="disulfide bond" evidence="11">
    <location>
        <begin position="473"/>
        <end position="482"/>
    </location>
</feature>
<dbReference type="FunFam" id="2.10.25.10:FF:000082">
    <property type="entry name" value="Laminin subunit alpha 1"/>
    <property type="match status" value="1"/>
</dbReference>
<keyword evidence="2" id="KW-0964">Secreted</keyword>
<dbReference type="CDD" id="cd00110">
    <property type="entry name" value="LamG"/>
    <property type="match status" value="2"/>
</dbReference>
<feature type="disulfide bond" evidence="11">
    <location>
        <begin position="82"/>
        <end position="91"/>
    </location>
</feature>
<evidence type="ECO:0000256" key="6">
    <source>
        <dbReference type="ARBA" id="ARBA00022869"/>
    </source>
</evidence>
<dbReference type="PANTHER" id="PTHR10574:SF406">
    <property type="entry name" value="LAMININ SUBUNIT ALPHA 5"/>
    <property type="match status" value="1"/>
</dbReference>
<feature type="domain" description="Laminin IV type A" evidence="15">
    <location>
        <begin position="243"/>
        <end position="411"/>
    </location>
</feature>
<evidence type="ECO:0000256" key="2">
    <source>
        <dbReference type="ARBA" id="ARBA00022525"/>
    </source>
</evidence>
<dbReference type="GO" id="GO:0048731">
    <property type="term" value="P:system development"/>
    <property type="evidence" value="ECO:0007669"/>
    <property type="project" value="UniProtKB-ARBA"/>
</dbReference>
<comment type="subcellular location">
    <subcellularLocation>
        <location evidence="1">Secreted</location>
        <location evidence="1">Extracellular space</location>
        <location evidence="1">Extracellular matrix</location>
        <location evidence="1">Basement membrane</location>
    </subcellularLocation>
</comment>
<feature type="domain" description="Laminin EGF-like" evidence="14">
    <location>
        <begin position="60"/>
        <end position="108"/>
    </location>
</feature>
<dbReference type="SUPFAM" id="SSF49899">
    <property type="entry name" value="Concanavalin A-like lectins/glucanases"/>
    <property type="match status" value="3"/>
</dbReference>
<dbReference type="SUPFAM" id="SSF57196">
    <property type="entry name" value="EGF/Laminin"/>
    <property type="match status" value="5"/>
</dbReference>
<keyword evidence="3" id="KW-0272">Extracellular matrix</keyword>
<dbReference type="GO" id="GO:0005604">
    <property type="term" value="C:basement membrane"/>
    <property type="evidence" value="ECO:0007669"/>
    <property type="project" value="UniProtKB-SubCell"/>
</dbReference>
<keyword evidence="5" id="KW-0677">Repeat</keyword>
<dbReference type="GO" id="GO:0009887">
    <property type="term" value="P:animal organ morphogenesis"/>
    <property type="evidence" value="ECO:0007669"/>
    <property type="project" value="TreeGrafter"/>
</dbReference>
<comment type="caution">
    <text evidence="11">Lacks conserved residue(s) required for the propagation of feature annotation.</text>
</comment>
<dbReference type="Pfam" id="PF02210">
    <property type="entry name" value="Laminin_G_2"/>
    <property type="match status" value="1"/>
</dbReference>
<dbReference type="PROSITE" id="PS51115">
    <property type="entry name" value="LAMININ_IVA"/>
    <property type="match status" value="1"/>
</dbReference>
<keyword evidence="7 11" id="KW-1015">Disulfide bond</keyword>
<dbReference type="Gene3D" id="2.10.25.10">
    <property type="entry name" value="Laminin"/>
    <property type="match status" value="5"/>
</dbReference>
<feature type="coiled-coil region" evidence="12">
    <location>
        <begin position="1025"/>
        <end position="1069"/>
    </location>
</feature>
<dbReference type="PROSITE" id="PS50025">
    <property type="entry name" value="LAM_G_DOMAIN"/>
    <property type="match status" value="2"/>
</dbReference>
<dbReference type="InterPro" id="IPR013320">
    <property type="entry name" value="ConA-like_dom_sf"/>
</dbReference>
<keyword evidence="17" id="KW-1185">Reference proteome</keyword>
<feature type="disulfide bond" evidence="11">
    <location>
        <begin position="33"/>
        <end position="42"/>
    </location>
</feature>
<dbReference type="CDD" id="cd00055">
    <property type="entry name" value="EGF_Lam"/>
    <property type="match status" value="7"/>
</dbReference>
<organism evidence="16 17">
    <name type="scientific">Exocentrus adspersus</name>
    <dbReference type="NCBI Taxonomy" id="1586481"/>
    <lineage>
        <taxon>Eukaryota</taxon>
        <taxon>Metazoa</taxon>
        <taxon>Ecdysozoa</taxon>
        <taxon>Arthropoda</taxon>
        <taxon>Hexapoda</taxon>
        <taxon>Insecta</taxon>
        <taxon>Pterygota</taxon>
        <taxon>Neoptera</taxon>
        <taxon>Endopterygota</taxon>
        <taxon>Coleoptera</taxon>
        <taxon>Polyphaga</taxon>
        <taxon>Cucujiformia</taxon>
        <taxon>Chrysomeloidea</taxon>
        <taxon>Cerambycidae</taxon>
        <taxon>Lamiinae</taxon>
        <taxon>Acanthocinini</taxon>
        <taxon>Exocentrus</taxon>
    </lineage>
</organism>
<evidence type="ECO:0000256" key="10">
    <source>
        <dbReference type="PROSITE-ProRule" id="PRU00122"/>
    </source>
</evidence>
<dbReference type="InterPro" id="IPR002049">
    <property type="entry name" value="LE_dom"/>
</dbReference>
<dbReference type="InterPro" id="IPR050440">
    <property type="entry name" value="Laminin/Netrin_ECM"/>
</dbReference>
<dbReference type="SMART" id="SM00181">
    <property type="entry name" value="EGF"/>
    <property type="match status" value="5"/>
</dbReference>
<feature type="disulfide bond" evidence="11">
    <location>
        <begin position="579"/>
        <end position="588"/>
    </location>
</feature>
<dbReference type="PROSITE" id="PS00022">
    <property type="entry name" value="EGF_1"/>
    <property type="match status" value="1"/>
</dbReference>
<feature type="domain" description="Laminin EGF-like" evidence="14">
    <location>
        <begin position="156"/>
        <end position="201"/>
    </location>
</feature>
<feature type="domain" description="Laminin G" evidence="13">
    <location>
        <begin position="1690"/>
        <end position="1860"/>
    </location>
</feature>
<dbReference type="Pfam" id="PF24973">
    <property type="entry name" value="EGF_LMN_ATRN"/>
    <property type="match status" value="1"/>
</dbReference>
<feature type="disulfide bond" evidence="11">
    <location>
        <begin position="13"/>
        <end position="25"/>
    </location>
</feature>
<feature type="domain" description="Laminin EGF-like" evidence="14">
    <location>
        <begin position="13"/>
        <end position="59"/>
    </location>
</feature>
<dbReference type="FunFam" id="2.10.25.10:FF:000094">
    <property type="entry name" value="Laminin subunit alpha-2"/>
    <property type="match status" value="1"/>
</dbReference>
<evidence type="ECO:0000256" key="3">
    <source>
        <dbReference type="ARBA" id="ARBA00022530"/>
    </source>
</evidence>
<evidence type="ECO:0000259" key="13">
    <source>
        <dbReference type="PROSITE" id="PS50025"/>
    </source>
</evidence>
<dbReference type="InterPro" id="IPR001791">
    <property type="entry name" value="Laminin_G"/>
</dbReference>
<feature type="disulfide bond" evidence="10">
    <location>
        <begin position="2017"/>
        <end position="2044"/>
    </location>
</feature>
<dbReference type="Pfam" id="PF00052">
    <property type="entry name" value="Laminin_B"/>
    <property type="match status" value="1"/>
</dbReference>
<sequence>MHTAPHSHAKSACNCDEDGSKNQTCNSTGACLCKPNYTGHTCNTCKDGYWKNNDNDCVKCICNKQGSLPNTYCNKKSGKCYCQPGVAGNRCDRCKPGHYGTIEKGCKECDPCNKVGHICDPETGKCVCPTLTSGDDCRRCAENAWGYRRGIGCKACECSETGSVNLQCDRLQGRCNCKPGYEGEKCNKCTFAYSGYPYCKKCNCNLLGTVGIACNGDDCDCTSQGSCRCKDNVQGLKCDTCKPRTFGLTKGNPKGCTSCFCFGRSDECTDSNFNWDKIRAGKINNETEVVSTDNWKLPSKFLGDLTASYDGYLTVDTKNGYFQVILEGNGVRLQSSGSNEIQFVENNWNIAARNTRFPQDCQTYLSRSCFMVILQNVTSILIEANAMIREVLLDKAKPNIPTYSPSQSVEKCECPKEYTGLSCQDPNVGYFRYFPNNPTKDKWIDVVVGKSKRCECNGRSNICDPNTGFCKNCTENTAGEYCELCDVGFYEDSRGKCSPCLCPTASQNNADNCSPIKNSFICNCKQGYKGQFCEKCADGYFNKNPGRDSILCQPCNCNYFGTIISNNQLICNEIGKCQCKEGFKGEKCDECVNEREFIKNGICTPCDECTKLLFTEIDKLENAVEDTFGLFENGVAPPWKVLTTTIEKHDMLTDKFKNKRDKIENLLDKAKIEQLEKKINKIQKKMKKQHKLANQNVLDTDKLRNSSNSVVEKITELNNKLINIIQSLQTPEAKPVNVKTALERAKDILKGIERISKKFNEQEDEEAFKFYTKVTQKINDLYTPSQNIPTQLLNDLKNKLQDLINLTRYVEDISNKAEAKNLENEARITELKEKIETIRKGKEDVEDSVKNIIAKINATNELVHQLEVVYEDLKRISDLSEIKELEHRIRRQMEEKPEMEELLSQVVDHVEELKTKINSYRSIFNFTKDEWNKINASGAYEALLNGIKEARETVGLSRKILENATKLMNPTDSDNISDRSKLAKAYSDGLNERIKNLQDVSKSLTDIKNKLDRFKYSILKNGETNNDLNQILDKMESEVTSQEDRVSKLEEAIENNTAISEDMEKIKKRVGDMLTSDQENFFKKYGEYLNLTSKEEINKLKLKLEDTRKHIESIDISSTHFDTIKNFNAKNKDKNLQVIRDKIEKLKNKIYYAKQAADTISIAMNISNCRMSYYLPETVVFQSLSITFKCKTCQLFKVSNDDGELSLKVNNYNILLKFADKNILISDNADDKEKTVNIEKLGSLIKMQIGTTEKSEVINSPYYIIHPQDKIEIGSTSIKTKKKSYIHNVVLNSKKFGLWKFSQTEGNCTDETDKQPDSVNTFFNGKGYITYGKNNKLNPTKLTLGFDFNTFDENSLIYLASFDEATSNAKEYYFWKKGYLNLKIKHSNGVNTALKLDNKSNNGKRHHVEINMEYKSSGIQHYILFGKNETFEERKTATNTLNKKNVFKIKQSSHYIGGVPPIYNKTCLGINATSFLGFLQLTTPLSNEILSYGVLKTGKQFLEFYQAKINPNGHIKIKLAEDKVESVSFILQPTSPNGIIMNLHQYNVSLNNYKLKIDQLKDDYDIGLNRNEYNTVNISAKDGILTVNKNERIIQFPQTNVIKDFIVLIGDGQKGFSGGISNILINNKEFTFTPETVLEFSNVEIGRESPSSVSKSKEKAVKSLSTYSTNSMQNTEGCASAVNYAIDSDAVKFGDKSESYVHIKTDFWKSDYKMTLQIRTFHSNGMIFVSLGNQKQPNYNLLKLTEGKLGFFVRGRKNKSPIILKDKLNDGQWHKISITKRKRKLTIAVDQAPKKQFKIPKTTVRNEIFLGGLPRTSEYTNIEELGKLHPFRGCMKSVIINDEHQLIKNKDVSHSNTGQCFSDIEEGAYFDGDAFALFSEDFTLNKIPVLSLEFRTTEQNGILLSISGSKNKPAVSLELHNGAVVMSVDMRKEVVSSVTNNLGSDFALCNNMWHNVTTMYDYSSSELTVNVDGIKKIWVHSDINSLVDEISAPFYIGGLPDEAPTGSLKSKINFKGCIKNLKIENTLVDWSNIDELNNVVLNSCPQV</sequence>
<name>A0AAV8W2L4_9CUCU</name>
<evidence type="ECO:0000313" key="16">
    <source>
        <dbReference type="EMBL" id="KAJ8920580.1"/>
    </source>
</evidence>
<protein>
    <submittedName>
        <fullName evidence="16">Uncharacterized protein</fullName>
    </submittedName>
</protein>
<feature type="disulfide bond" evidence="11">
    <location>
        <begin position="202"/>
        <end position="214"/>
    </location>
</feature>
<evidence type="ECO:0000259" key="14">
    <source>
        <dbReference type="PROSITE" id="PS50027"/>
    </source>
</evidence>
<dbReference type="InterPro" id="IPR000742">
    <property type="entry name" value="EGF"/>
</dbReference>
<dbReference type="Proteomes" id="UP001159042">
    <property type="component" value="Unassembled WGS sequence"/>
</dbReference>
<dbReference type="Gene3D" id="2.60.120.200">
    <property type="match status" value="3"/>
</dbReference>
<evidence type="ECO:0000256" key="9">
    <source>
        <dbReference type="ARBA" id="ARBA00023292"/>
    </source>
</evidence>
<feature type="coiled-coil region" evidence="12">
    <location>
        <begin position="649"/>
        <end position="692"/>
    </location>
</feature>
<proteinExistence type="predicted"/>
<dbReference type="SMART" id="SM00282">
    <property type="entry name" value="LamG"/>
    <property type="match status" value="3"/>
</dbReference>
<accession>A0AAV8W2L4</accession>
<reference evidence="16 17" key="1">
    <citation type="journal article" date="2023" name="Insect Mol. Biol.">
        <title>Genome sequencing provides insights into the evolution of gene families encoding plant cell wall-degrading enzymes in longhorned beetles.</title>
        <authorList>
            <person name="Shin N.R."/>
            <person name="Okamura Y."/>
            <person name="Kirsch R."/>
            <person name="Pauchet Y."/>
        </authorList>
    </citation>
    <scope>NUCLEOTIDE SEQUENCE [LARGE SCALE GENOMIC DNA]</scope>
    <source>
        <strain evidence="16">EAD_L_NR</strain>
    </source>
</reference>
<evidence type="ECO:0000256" key="11">
    <source>
        <dbReference type="PROSITE-ProRule" id="PRU00460"/>
    </source>
</evidence>
<evidence type="ECO:0000259" key="15">
    <source>
        <dbReference type="PROSITE" id="PS51115"/>
    </source>
</evidence>